<feature type="domain" description="Rhamnogalacturonase A/B/Epimerase-like pectate lyase" evidence="1">
    <location>
        <begin position="5"/>
        <end position="254"/>
    </location>
</feature>
<dbReference type="AlphaFoldDB" id="A0A844Y8I4"/>
<dbReference type="Proteomes" id="UP000430272">
    <property type="component" value="Unassembled WGS sequence"/>
</dbReference>
<accession>A0A844Y8I4</accession>
<dbReference type="InterPro" id="IPR012334">
    <property type="entry name" value="Pectin_lyas_fold"/>
</dbReference>
<organism evidence="2 3">
    <name type="scientific">Qipengyuania pelagi</name>
    <dbReference type="NCBI Taxonomy" id="994320"/>
    <lineage>
        <taxon>Bacteria</taxon>
        <taxon>Pseudomonadati</taxon>
        <taxon>Pseudomonadota</taxon>
        <taxon>Alphaproteobacteria</taxon>
        <taxon>Sphingomonadales</taxon>
        <taxon>Erythrobacteraceae</taxon>
        <taxon>Qipengyuania</taxon>
    </lineage>
</organism>
<reference evidence="2 3" key="1">
    <citation type="submission" date="2019-12" db="EMBL/GenBank/DDBJ databases">
        <title>Genomic-based taxomic classification of the family Erythrobacteraceae.</title>
        <authorList>
            <person name="Xu L."/>
        </authorList>
    </citation>
    <scope>NUCLEOTIDE SEQUENCE [LARGE SCALE GENOMIC DNA]</scope>
    <source>
        <strain evidence="2 3">JCM 17468</strain>
    </source>
</reference>
<dbReference type="EMBL" id="WTYD01000001">
    <property type="protein sequence ID" value="MXO54435.1"/>
    <property type="molecule type" value="Genomic_DNA"/>
</dbReference>
<dbReference type="SUPFAM" id="SSF51126">
    <property type="entry name" value="Pectin lyase-like"/>
    <property type="match status" value="1"/>
</dbReference>
<dbReference type="InterPro" id="IPR011050">
    <property type="entry name" value="Pectin_lyase_fold/virulence"/>
</dbReference>
<comment type="caution">
    <text evidence="2">The sequence shown here is derived from an EMBL/GenBank/DDBJ whole genome shotgun (WGS) entry which is preliminary data.</text>
</comment>
<proteinExistence type="predicted"/>
<evidence type="ECO:0000259" key="1">
    <source>
        <dbReference type="Pfam" id="PF12708"/>
    </source>
</evidence>
<dbReference type="Pfam" id="PF12708">
    <property type="entry name" value="Pect-lyase_RHGA_epim"/>
    <property type="match status" value="1"/>
</dbReference>
<sequence>MYDLVRDFGAVPDDGKDDTAAFRAAYDLVVQEMEDGPFLPPFPNDGNKASPSLERESVIVYIPNGTYDIRDTAIYSAKGARVWDYGEGGQRIVNELPLDQVPPGAQETIARLRLIGESRDKTIIRLADKAKGFGDAASPKPVVSFGKHTINNSVAYNEIRNLTIDSGRGNPGAIGLRFGGANSAGVHNVRVRSTDGAGAIGIAFDINPAIPLVTDVTVDGFDIGVWAKQRLNLPHQVVLDRVTLTNQKKAGMVVDGPVATINRLLVQNAPLPLRIRDGSSHVVLLNSLLQGVPSRSIPAVDLVDGFILARNVRSTGMGALVASAGRILAAGDHADEFVSSGDASIRGQSGPAHTLNLAAPDPSARPGDLSAFPDLVKDWAAPEDYDPLAGTPGHDSTEAVRSAFASGKPVVYFPKTSYYVTSTIDVPASVRNIQFLYSRFVSDSNDRKRSYLRIAERSDNPLVIEDYQGAYNAWRLVEQAAWRPVVLQHVTGPINSYANLLTTGPSVPLFFNSVTGLGKEADLLDNVTLYGRALNTESKEAINWTVPPGSQVWVLGFKTEGTVPGFRIEEGGTLEVLGGVANQFGHHSSPPRLTYGDCPQGDRNIACFGLVQNMGGRVSMSFASTRTGLAATGEPELIPIIIEDAANDVAIGREDLPVRPAPRVGAMDIFRDFRVPLWSSEPPGPSSPDQPADGD</sequence>
<gene>
    <name evidence="2" type="ORF">GRI47_10530</name>
</gene>
<dbReference type="RefSeq" id="WP_344870257.1">
    <property type="nucleotide sequence ID" value="NZ_BAABDV010000001.1"/>
</dbReference>
<name>A0A844Y8I4_9SPHN</name>
<dbReference type="InterPro" id="IPR024535">
    <property type="entry name" value="RHGA/B-epi-like_pectate_lyase"/>
</dbReference>
<evidence type="ECO:0000313" key="3">
    <source>
        <dbReference type="Proteomes" id="UP000430272"/>
    </source>
</evidence>
<evidence type="ECO:0000313" key="2">
    <source>
        <dbReference type="EMBL" id="MXO54435.1"/>
    </source>
</evidence>
<protein>
    <recommendedName>
        <fullName evidence="1">Rhamnogalacturonase A/B/Epimerase-like pectate lyase domain-containing protein</fullName>
    </recommendedName>
</protein>
<keyword evidence="3" id="KW-1185">Reference proteome</keyword>
<dbReference type="Gene3D" id="2.160.20.10">
    <property type="entry name" value="Single-stranded right-handed beta-helix, Pectin lyase-like"/>
    <property type="match status" value="2"/>
</dbReference>